<feature type="region of interest" description="Disordered" evidence="11">
    <location>
        <begin position="161"/>
        <end position="249"/>
    </location>
</feature>
<proteinExistence type="predicted"/>
<dbReference type="STRING" id="105231.A0A1Y1IHF6"/>
<evidence type="ECO:0000256" key="4">
    <source>
        <dbReference type="ARBA" id="ARBA00022618"/>
    </source>
</evidence>
<keyword evidence="7" id="KW-0862">Zinc</keyword>
<sequence>MAPGTGAPLLIFQCQHCNAILGDSLSLVATDEELRTITLRGASSIVILEEQPRTYEEGKAAGSTFLTIKCKSCRTDVGGVFITTPRNLDGIRDLLSLDAQKISSYALGSPEVLASAPNDAPAPPAILDPFTSSAKILRMESELLKVENMILLHSERLDQLEGAGRDLPSTAGDEETNDRRGEGLEGGAQAMEEAKVAQGTGQPDGRLENPVALGEPGSKPELHPAGRGKRGLEADELPLTRQRRKGTRA</sequence>
<dbReference type="GO" id="GO:0005634">
    <property type="term" value="C:nucleus"/>
    <property type="evidence" value="ECO:0000318"/>
    <property type="project" value="GO_Central"/>
</dbReference>
<dbReference type="AlphaFoldDB" id="A0A1Y1IHF6"/>
<dbReference type="GO" id="GO:0000785">
    <property type="term" value="C:chromatin"/>
    <property type="evidence" value="ECO:0000318"/>
    <property type="project" value="GO_Central"/>
</dbReference>
<keyword evidence="6" id="KW-0498">Mitosis</keyword>
<evidence type="ECO:0000313" key="14">
    <source>
        <dbReference type="Proteomes" id="UP000054558"/>
    </source>
</evidence>
<dbReference type="Pfam" id="PF03226">
    <property type="entry name" value="Yippee-Mis18"/>
    <property type="match status" value="1"/>
</dbReference>
<keyword evidence="4" id="KW-0132">Cell division</keyword>
<keyword evidence="5" id="KW-0479">Metal-binding</keyword>
<evidence type="ECO:0000256" key="10">
    <source>
        <dbReference type="ARBA" id="ARBA00023328"/>
    </source>
</evidence>
<dbReference type="PANTHER" id="PTHR16431:SF1">
    <property type="entry name" value="NEUROGENIC PROTEIN MASTERMIND"/>
    <property type="match status" value="1"/>
</dbReference>
<dbReference type="PROSITE" id="PS51793">
    <property type="entry name" value="MIS18"/>
    <property type="match status" value="1"/>
</dbReference>
<evidence type="ECO:0000256" key="6">
    <source>
        <dbReference type="ARBA" id="ARBA00022776"/>
    </source>
</evidence>
<keyword evidence="3" id="KW-0158">Chromosome</keyword>
<evidence type="ECO:0000313" key="13">
    <source>
        <dbReference type="EMBL" id="GAQ89502.1"/>
    </source>
</evidence>
<dbReference type="EMBL" id="DF237479">
    <property type="protein sequence ID" value="GAQ89502.1"/>
    <property type="molecule type" value="Genomic_DNA"/>
</dbReference>
<dbReference type="GO" id="GO:0000775">
    <property type="term" value="C:chromosome, centromeric region"/>
    <property type="evidence" value="ECO:0000318"/>
    <property type="project" value="GO_Central"/>
</dbReference>
<comment type="subcellular location">
    <subcellularLocation>
        <location evidence="2">Chromosome</location>
        <location evidence="2">Centromere</location>
    </subcellularLocation>
    <subcellularLocation>
        <location evidence="1">Nucleus</location>
    </subcellularLocation>
</comment>
<evidence type="ECO:0000256" key="1">
    <source>
        <dbReference type="ARBA" id="ARBA00004123"/>
    </source>
</evidence>
<dbReference type="GO" id="GO:0046872">
    <property type="term" value="F:metal ion binding"/>
    <property type="evidence" value="ECO:0007669"/>
    <property type="project" value="UniProtKB-KW"/>
</dbReference>
<protein>
    <recommendedName>
        <fullName evidence="12">Mis18 domain-containing protein</fullName>
    </recommendedName>
</protein>
<keyword evidence="8" id="KW-0539">Nucleus</keyword>
<evidence type="ECO:0000256" key="7">
    <source>
        <dbReference type="ARBA" id="ARBA00022833"/>
    </source>
</evidence>
<accession>A0A1Y1IHF6</accession>
<name>A0A1Y1IHF6_KLENI</name>
<evidence type="ECO:0000256" key="11">
    <source>
        <dbReference type="SAM" id="MobiDB-lite"/>
    </source>
</evidence>
<feature type="domain" description="Mis18" evidence="12">
    <location>
        <begin position="9"/>
        <end position="107"/>
    </location>
</feature>
<evidence type="ECO:0000256" key="3">
    <source>
        <dbReference type="ARBA" id="ARBA00022454"/>
    </source>
</evidence>
<dbReference type="InterPro" id="IPR034752">
    <property type="entry name" value="Mis18"/>
</dbReference>
<organism evidence="13 14">
    <name type="scientific">Klebsormidium nitens</name>
    <name type="common">Green alga</name>
    <name type="synonym">Ulothrix nitens</name>
    <dbReference type="NCBI Taxonomy" id="105231"/>
    <lineage>
        <taxon>Eukaryota</taxon>
        <taxon>Viridiplantae</taxon>
        <taxon>Streptophyta</taxon>
        <taxon>Klebsormidiophyceae</taxon>
        <taxon>Klebsormidiales</taxon>
        <taxon>Klebsormidiaceae</taxon>
        <taxon>Klebsormidium</taxon>
    </lineage>
</organism>
<dbReference type="Proteomes" id="UP000054558">
    <property type="component" value="Unassembled WGS sequence"/>
</dbReference>
<evidence type="ECO:0000256" key="5">
    <source>
        <dbReference type="ARBA" id="ARBA00022723"/>
    </source>
</evidence>
<evidence type="ECO:0000256" key="2">
    <source>
        <dbReference type="ARBA" id="ARBA00004584"/>
    </source>
</evidence>
<keyword evidence="9" id="KW-0131">Cell cycle</keyword>
<dbReference type="OrthoDB" id="74210at2759"/>
<reference evidence="13 14" key="1">
    <citation type="journal article" date="2014" name="Nat. Commun.">
        <title>Klebsormidium flaccidum genome reveals primary factors for plant terrestrial adaptation.</title>
        <authorList>
            <person name="Hori K."/>
            <person name="Maruyama F."/>
            <person name="Fujisawa T."/>
            <person name="Togashi T."/>
            <person name="Yamamoto N."/>
            <person name="Seo M."/>
            <person name="Sato S."/>
            <person name="Yamada T."/>
            <person name="Mori H."/>
            <person name="Tajima N."/>
            <person name="Moriyama T."/>
            <person name="Ikeuchi M."/>
            <person name="Watanabe M."/>
            <person name="Wada H."/>
            <person name="Kobayashi K."/>
            <person name="Saito M."/>
            <person name="Masuda T."/>
            <person name="Sasaki-Sekimoto Y."/>
            <person name="Mashiguchi K."/>
            <person name="Awai K."/>
            <person name="Shimojima M."/>
            <person name="Masuda S."/>
            <person name="Iwai M."/>
            <person name="Nobusawa T."/>
            <person name="Narise T."/>
            <person name="Kondo S."/>
            <person name="Saito H."/>
            <person name="Sato R."/>
            <person name="Murakawa M."/>
            <person name="Ihara Y."/>
            <person name="Oshima-Yamada Y."/>
            <person name="Ohtaka K."/>
            <person name="Satoh M."/>
            <person name="Sonobe K."/>
            <person name="Ishii M."/>
            <person name="Ohtani R."/>
            <person name="Kanamori-Sato M."/>
            <person name="Honoki R."/>
            <person name="Miyazaki D."/>
            <person name="Mochizuki H."/>
            <person name="Umetsu J."/>
            <person name="Higashi K."/>
            <person name="Shibata D."/>
            <person name="Kamiya Y."/>
            <person name="Sato N."/>
            <person name="Nakamura Y."/>
            <person name="Tabata S."/>
            <person name="Ida S."/>
            <person name="Kurokawa K."/>
            <person name="Ohta H."/>
        </authorList>
    </citation>
    <scope>NUCLEOTIDE SEQUENCE [LARGE SCALE GENOMIC DNA]</scope>
    <source>
        <strain evidence="13 14">NIES-2285</strain>
    </source>
</reference>
<dbReference type="GO" id="GO:0007059">
    <property type="term" value="P:chromosome segregation"/>
    <property type="evidence" value="ECO:0000318"/>
    <property type="project" value="GO_Central"/>
</dbReference>
<dbReference type="GO" id="GO:0051301">
    <property type="term" value="P:cell division"/>
    <property type="evidence" value="ECO:0007669"/>
    <property type="project" value="UniProtKB-KW"/>
</dbReference>
<keyword evidence="10" id="KW-0137">Centromere</keyword>
<evidence type="ECO:0000256" key="8">
    <source>
        <dbReference type="ARBA" id="ARBA00023242"/>
    </source>
</evidence>
<keyword evidence="14" id="KW-1185">Reference proteome</keyword>
<dbReference type="GO" id="GO:0034080">
    <property type="term" value="P:CENP-A containing chromatin assembly"/>
    <property type="evidence" value="ECO:0000318"/>
    <property type="project" value="GO_Central"/>
</dbReference>
<dbReference type="OMA" id="SEAIMCG"/>
<dbReference type="InterPro" id="IPR004910">
    <property type="entry name" value="Yippee/Mis18/Cereblon"/>
</dbReference>
<gene>
    <name evidence="13" type="ORF">KFL_005300060</name>
</gene>
<dbReference type="PANTHER" id="PTHR16431">
    <property type="entry name" value="NEUROGENIC PROTEIN MASTERMIND"/>
    <property type="match status" value="1"/>
</dbReference>
<evidence type="ECO:0000256" key="9">
    <source>
        <dbReference type="ARBA" id="ARBA00023306"/>
    </source>
</evidence>
<evidence type="ECO:0000259" key="12">
    <source>
        <dbReference type="PROSITE" id="PS51793"/>
    </source>
</evidence>